<evidence type="ECO:0000313" key="3">
    <source>
        <dbReference type="Proteomes" id="UP000528608"/>
    </source>
</evidence>
<protein>
    <recommendedName>
        <fullName evidence="4">Recombination endonuclease VII</fullName>
    </recommendedName>
</protein>
<dbReference type="Gene3D" id="3.40.1800.10">
    <property type="entry name" value="His-Me finger endonucleases"/>
    <property type="match status" value="1"/>
</dbReference>
<dbReference type="Pfam" id="PF02945">
    <property type="entry name" value="Endonuclease_7"/>
    <property type="match status" value="1"/>
</dbReference>
<name>A0A7W8BH20_STREU</name>
<reference evidence="2 3" key="1">
    <citation type="submission" date="2020-08" db="EMBL/GenBank/DDBJ databases">
        <title>Genomic Encyclopedia of Type Strains, Phase III (KMG-III): the genomes of soil and plant-associated and newly described type strains.</title>
        <authorList>
            <person name="Whitman W."/>
        </authorList>
    </citation>
    <scope>NUCLEOTIDE SEQUENCE [LARGE SCALE GENOMIC DNA]</scope>
    <source>
        <strain evidence="2 3">CECT 3259</strain>
    </source>
</reference>
<feature type="region of interest" description="Disordered" evidence="1">
    <location>
        <begin position="121"/>
        <end position="147"/>
    </location>
</feature>
<sequence length="147" mass="16735">MTSRRPGTRPCTRCQRNRAERFFTSSRGRVCSTCRKKARSKASHEARVQAAYGLLPGEYDRLFEHQGGRCGICGGTRRQRLSVDHCHRTHLVRGLLCRMCNGRLLTAARDRPEILRAAADYLEDPPAQRHLGPRYHQDKEGHGDPAR</sequence>
<evidence type="ECO:0000256" key="1">
    <source>
        <dbReference type="SAM" id="MobiDB-lite"/>
    </source>
</evidence>
<proteinExistence type="predicted"/>
<dbReference type="Proteomes" id="UP000528608">
    <property type="component" value="Unassembled WGS sequence"/>
</dbReference>
<feature type="compositionally biased region" description="Basic and acidic residues" evidence="1">
    <location>
        <begin position="135"/>
        <end position="147"/>
    </location>
</feature>
<organism evidence="2 3">
    <name type="scientific">Streptomyces eurocidicus</name>
    <name type="common">Streptoverticillium eurocidicus</name>
    <dbReference type="NCBI Taxonomy" id="66423"/>
    <lineage>
        <taxon>Bacteria</taxon>
        <taxon>Bacillati</taxon>
        <taxon>Actinomycetota</taxon>
        <taxon>Actinomycetes</taxon>
        <taxon>Kitasatosporales</taxon>
        <taxon>Streptomycetaceae</taxon>
        <taxon>Streptomyces</taxon>
    </lineage>
</organism>
<dbReference type="InterPro" id="IPR038563">
    <property type="entry name" value="Endonuclease_7_sf"/>
</dbReference>
<evidence type="ECO:0000313" key="2">
    <source>
        <dbReference type="EMBL" id="MBB5123202.1"/>
    </source>
</evidence>
<dbReference type="RefSeq" id="WP_244927240.1">
    <property type="nucleotide sequence ID" value="NZ_JACHJF010000048.1"/>
</dbReference>
<evidence type="ECO:0008006" key="4">
    <source>
        <dbReference type="Google" id="ProtNLM"/>
    </source>
</evidence>
<dbReference type="AlphaFoldDB" id="A0A7W8BH20"/>
<dbReference type="InterPro" id="IPR004211">
    <property type="entry name" value="Endonuclease_7"/>
</dbReference>
<dbReference type="InterPro" id="IPR044925">
    <property type="entry name" value="His-Me_finger_sf"/>
</dbReference>
<dbReference type="SUPFAM" id="SSF54060">
    <property type="entry name" value="His-Me finger endonucleases"/>
    <property type="match status" value="1"/>
</dbReference>
<comment type="caution">
    <text evidence="2">The sequence shown here is derived from an EMBL/GenBank/DDBJ whole genome shotgun (WGS) entry which is preliminary data.</text>
</comment>
<accession>A0A7W8BH20</accession>
<gene>
    <name evidence="2" type="ORF">FHS36_006681</name>
</gene>
<dbReference type="EMBL" id="JACHJF010000048">
    <property type="protein sequence ID" value="MBB5123202.1"/>
    <property type="molecule type" value="Genomic_DNA"/>
</dbReference>